<organism evidence="8 9">
    <name type="scientific">Suillus plorans</name>
    <dbReference type="NCBI Taxonomy" id="116603"/>
    <lineage>
        <taxon>Eukaryota</taxon>
        <taxon>Fungi</taxon>
        <taxon>Dikarya</taxon>
        <taxon>Basidiomycota</taxon>
        <taxon>Agaricomycotina</taxon>
        <taxon>Agaricomycetes</taxon>
        <taxon>Agaricomycetidae</taxon>
        <taxon>Boletales</taxon>
        <taxon>Suillineae</taxon>
        <taxon>Suillaceae</taxon>
        <taxon>Suillus</taxon>
    </lineage>
</organism>
<dbReference type="AlphaFoldDB" id="A0A9P7J4H0"/>
<accession>A0A9P7J4H0</accession>
<dbReference type="EMBL" id="JABBWE010000006">
    <property type="protein sequence ID" value="KAG1802243.1"/>
    <property type="molecule type" value="Genomic_DNA"/>
</dbReference>
<feature type="region of interest" description="Disordered" evidence="5">
    <location>
        <begin position="212"/>
        <end position="251"/>
    </location>
</feature>
<dbReference type="GeneID" id="64595665"/>
<dbReference type="GO" id="GO:0008138">
    <property type="term" value="F:protein tyrosine/serine/threonine phosphatase activity"/>
    <property type="evidence" value="ECO:0007669"/>
    <property type="project" value="TreeGrafter"/>
</dbReference>
<dbReference type="PROSITE" id="PS50056">
    <property type="entry name" value="TYR_PHOSPHATASE_2"/>
    <property type="match status" value="1"/>
</dbReference>
<dbReference type="PANTHER" id="PTHR45848">
    <property type="entry name" value="DUAL SPECIFICITY PROTEIN PHOSPHATASE 12 FAMILY MEMBER"/>
    <property type="match status" value="1"/>
</dbReference>
<dbReference type="GO" id="GO:0005634">
    <property type="term" value="C:nucleus"/>
    <property type="evidence" value="ECO:0007669"/>
    <property type="project" value="TreeGrafter"/>
</dbReference>
<dbReference type="OrthoDB" id="2017893at2759"/>
<gene>
    <name evidence="8" type="ORF">HD556DRAFT_1336045</name>
</gene>
<dbReference type="Proteomes" id="UP000719766">
    <property type="component" value="Unassembled WGS sequence"/>
</dbReference>
<dbReference type="Gene3D" id="3.90.190.10">
    <property type="entry name" value="Protein tyrosine phosphatase superfamily"/>
    <property type="match status" value="1"/>
</dbReference>
<dbReference type="CDD" id="cd14498">
    <property type="entry name" value="DSP"/>
    <property type="match status" value="1"/>
</dbReference>
<dbReference type="CDD" id="cd20335">
    <property type="entry name" value="BRcat_RBR"/>
    <property type="match status" value="1"/>
</dbReference>
<dbReference type="InterPro" id="IPR000387">
    <property type="entry name" value="Tyr_Pase_dom"/>
</dbReference>
<name>A0A9P7J4H0_9AGAM</name>
<feature type="compositionally biased region" description="Polar residues" evidence="5">
    <location>
        <begin position="331"/>
        <end position="342"/>
    </location>
</feature>
<evidence type="ECO:0000313" key="8">
    <source>
        <dbReference type="EMBL" id="KAG1802243.1"/>
    </source>
</evidence>
<evidence type="ECO:0000256" key="2">
    <source>
        <dbReference type="ARBA" id="ARBA00013064"/>
    </source>
</evidence>
<dbReference type="InterPro" id="IPR029021">
    <property type="entry name" value="Prot-tyrosine_phosphatase-like"/>
</dbReference>
<dbReference type="InterPro" id="IPR020422">
    <property type="entry name" value="TYR_PHOSPHATASE_DUAL_dom"/>
</dbReference>
<dbReference type="EC" id="3.1.3.48" evidence="2"/>
<feature type="region of interest" description="Disordered" evidence="5">
    <location>
        <begin position="326"/>
        <end position="369"/>
    </location>
</feature>
<dbReference type="PANTHER" id="PTHR45848:SF4">
    <property type="entry name" value="DUAL SPECIFICITY PROTEIN PHOSPHATASE 12"/>
    <property type="match status" value="1"/>
</dbReference>
<reference evidence="8" key="1">
    <citation type="journal article" date="2020" name="New Phytol.">
        <title>Comparative genomics reveals dynamic genome evolution in host specialist ectomycorrhizal fungi.</title>
        <authorList>
            <person name="Lofgren L.A."/>
            <person name="Nguyen N.H."/>
            <person name="Vilgalys R."/>
            <person name="Ruytinx J."/>
            <person name="Liao H.L."/>
            <person name="Branco S."/>
            <person name="Kuo A."/>
            <person name="LaButti K."/>
            <person name="Lipzen A."/>
            <person name="Andreopoulos W."/>
            <person name="Pangilinan J."/>
            <person name="Riley R."/>
            <person name="Hundley H."/>
            <person name="Na H."/>
            <person name="Barry K."/>
            <person name="Grigoriev I.V."/>
            <person name="Stajich J.E."/>
            <person name="Kennedy P.G."/>
        </authorList>
    </citation>
    <scope>NUCLEOTIDE SEQUENCE</scope>
    <source>
        <strain evidence="8">S12</strain>
    </source>
</reference>
<dbReference type="InterPro" id="IPR016130">
    <property type="entry name" value="Tyr_Pase_AS"/>
</dbReference>
<feature type="compositionally biased region" description="Polar residues" evidence="5">
    <location>
        <begin position="233"/>
        <end position="247"/>
    </location>
</feature>
<feature type="domain" description="Tyrosine specific protein phosphatases" evidence="7">
    <location>
        <begin position="61"/>
        <end position="119"/>
    </location>
</feature>
<dbReference type="SMART" id="SM00195">
    <property type="entry name" value="DSPc"/>
    <property type="match status" value="1"/>
</dbReference>
<dbReference type="InterPro" id="IPR000340">
    <property type="entry name" value="Dual-sp_phosphatase_cat-dom"/>
</dbReference>
<feature type="region of interest" description="Disordered" evidence="5">
    <location>
        <begin position="273"/>
        <end position="299"/>
    </location>
</feature>
<comment type="similarity">
    <text evidence="1">Belongs to the protein-tyrosine phosphatase family. Non-receptor class dual specificity subfamily.</text>
</comment>
<keyword evidence="4" id="KW-0904">Protein phosphatase</keyword>
<evidence type="ECO:0000256" key="5">
    <source>
        <dbReference type="SAM" id="MobiDB-lite"/>
    </source>
</evidence>
<evidence type="ECO:0000256" key="4">
    <source>
        <dbReference type="ARBA" id="ARBA00022912"/>
    </source>
</evidence>
<keyword evidence="9" id="KW-1185">Reference proteome</keyword>
<evidence type="ECO:0000259" key="6">
    <source>
        <dbReference type="PROSITE" id="PS50054"/>
    </source>
</evidence>
<sequence>MDQVVPGVWIGDLQSALDVKGLKERNIFSIVTAMRGKVTINATINKYQINIDDSANEDVLVHFLPSISFIQNELDKGRGVLVHCMAGISRSATIVAAYLMYSLKLDPESAVDMIRTVRPIVEPNEGFMEQLKVFHRASYKFTRRDKATRMFYLERTVEDVMNGDGTIPENAMFAKHPRTPSDSVPNTPMIVPSRRIRCKMCRQELATREHMLDHGQLGPPTPALPSLSPATSRRPSANDRGTSSRRPSMSLGARALMESFSMSSLSMSALSMSALDTEDDHESDDLKNGHTGDLPPLRVDVKSSRSLSMSMEGLGKDLSDVLDASVATDEGPSTGTATQSETVRVLSPVQDSQDTSKTGGPPQPPLDLAAELHSHPKLAALRTPPSLSMTGIKSVVSPPILMNPKCSGYFVEPMKWMEPFLESGQLAGKIICPKCSAKLGNYDWAGVCCSCNREWVTPVRCIYFQLFALRTQTHYMPGFLYTPI</sequence>
<feature type="domain" description="Tyrosine-protein phosphatase" evidence="6">
    <location>
        <begin position="1"/>
        <end position="140"/>
    </location>
</feature>
<evidence type="ECO:0000256" key="3">
    <source>
        <dbReference type="ARBA" id="ARBA00022801"/>
    </source>
</evidence>
<evidence type="ECO:0000313" key="9">
    <source>
        <dbReference type="Proteomes" id="UP000719766"/>
    </source>
</evidence>
<dbReference type="PROSITE" id="PS50054">
    <property type="entry name" value="TYR_PHOSPHATASE_DUAL"/>
    <property type="match status" value="1"/>
</dbReference>
<feature type="compositionally biased region" description="Polar residues" evidence="5">
    <location>
        <begin position="349"/>
        <end position="358"/>
    </location>
</feature>
<dbReference type="GO" id="GO:0004725">
    <property type="term" value="F:protein tyrosine phosphatase activity"/>
    <property type="evidence" value="ECO:0007669"/>
    <property type="project" value="UniProtKB-EC"/>
</dbReference>
<evidence type="ECO:0000259" key="7">
    <source>
        <dbReference type="PROSITE" id="PS50056"/>
    </source>
</evidence>
<keyword evidence="3" id="KW-0378">Hydrolase</keyword>
<comment type="caution">
    <text evidence="8">The sequence shown here is derived from an EMBL/GenBank/DDBJ whole genome shotgun (WGS) entry which is preliminary data.</text>
</comment>
<dbReference type="Pfam" id="PF00782">
    <property type="entry name" value="DSPc"/>
    <property type="match status" value="1"/>
</dbReference>
<dbReference type="PROSITE" id="PS00383">
    <property type="entry name" value="TYR_PHOSPHATASE_1"/>
    <property type="match status" value="1"/>
</dbReference>
<dbReference type="FunFam" id="3.90.190.10:FF:000157">
    <property type="entry name" value="Protein-tyrosine phosphatase"/>
    <property type="match status" value="1"/>
</dbReference>
<proteinExistence type="inferred from homology"/>
<evidence type="ECO:0000256" key="1">
    <source>
        <dbReference type="ARBA" id="ARBA00008601"/>
    </source>
</evidence>
<dbReference type="RefSeq" id="XP_041165435.1">
    <property type="nucleotide sequence ID" value="XM_041301901.1"/>
</dbReference>
<dbReference type="SUPFAM" id="SSF52799">
    <property type="entry name" value="(Phosphotyrosine protein) phosphatases II"/>
    <property type="match status" value="1"/>
</dbReference>
<protein>
    <recommendedName>
        <fullName evidence="2">protein-tyrosine-phosphatase</fullName>
        <ecNumber evidence="2">3.1.3.48</ecNumber>
    </recommendedName>
</protein>